<proteinExistence type="predicted"/>
<accession>A0ABQ3X2X8</accession>
<dbReference type="Proteomes" id="UP000612282">
    <property type="component" value="Unassembled WGS sequence"/>
</dbReference>
<evidence type="ECO:0000313" key="2">
    <source>
        <dbReference type="EMBL" id="GID52865.1"/>
    </source>
</evidence>
<feature type="compositionally biased region" description="Basic and acidic residues" evidence="1">
    <location>
        <begin position="12"/>
        <end position="47"/>
    </location>
</feature>
<feature type="region of interest" description="Disordered" evidence="1">
    <location>
        <begin position="148"/>
        <end position="167"/>
    </location>
</feature>
<reference evidence="2 3" key="1">
    <citation type="submission" date="2021-01" db="EMBL/GenBank/DDBJ databases">
        <title>Whole genome shotgun sequence of Actinoplanes couchii NBRC 106145.</title>
        <authorList>
            <person name="Komaki H."/>
            <person name="Tamura T."/>
        </authorList>
    </citation>
    <scope>NUCLEOTIDE SEQUENCE [LARGE SCALE GENOMIC DNA]</scope>
    <source>
        <strain evidence="2 3">NBRC 106145</strain>
    </source>
</reference>
<feature type="compositionally biased region" description="Basic and acidic residues" evidence="1">
    <location>
        <begin position="72"/>
        <end position="81"/>
    </location>
</feature>
<gene>
    <name evidence="2" type="ORF">Aco03nite_012690</name>
</gene>
<comment type="caution">
    <text evidence="2">The sequence shown here is derived from an EMBL/GenBank/DDBJ whole genome shotgun (WGS) entry which is preliminary data.</text>
</comment>
<evidence type="ECO:0000313" key="3">
    <source>
        <dbReference type="Proteomes" id="UP000612282"/>
    </source>
</evidence>
<feature type="region of interest" description="Disordered" evidence="1">
    <location>
        <begin position="1"/>
        <end position="106"/>
    </location>
</feature>
<keyword evidence="3" id="KW-1185">Reference proteome</keyword>
<dbReference type="EMBL" id="BOMG01000024">
    <property type="protein sequence ID" value="GID52865.1"/>
    <property type="molecule type" value="Genomic_DNA"/>
</dbReference>
<feature type="compositionally biased region" description="Polar residues" evidence="1">
    <location>
        <begin position="1"/>
        <end position="10"/>
    </location>
</feature>
<evidence type="ECO:0000256" key="1">
    <source>
        <dbReference type="SAM" id="MobiDB-lite"/>
    </source>
</evidence>
<organism evidence="2 3">
    <name type="scientific">Actinoplanes couchii</name>
    <dbReference type="NCBI Taxonomy" id="403638"/>
    <lineage>
        <taxon>Bacteria</taxon>
        <taxon>Bacillati</taxon>
        <taxon>Actinomycetota</taxon>
        <taxon>Actinomycetes</taxon>
        <taxon>Micromonosporales</taxon>
        <taxon>Micromonosporaceae</taxon>
        <taxon>Actinoplanes</taxon>
    </lineage>
</organism>
<protein>
    <submittedName>
        <fullName evidence="2">Uncharacterized protein</fullName>
    </submittedName>
</protein>
<sequence length="167" mass="17947">MREAPATTQARGAKEGVGRGVQRARDARARGGGERAGPEARRLEAKVPRAARPGSARPGSARVRGRTNLGTHEPESVKAKEPGALGRRGARVETGSDMPVGRDPNRVTPHRKALLFLTYCSRCATQLTGTVALGNPLRPLRDETYCRPTTKPAVAPRRVSPNRGQWS</sequence>
<name>A0ABQ3X2X8_9ACTN</name>